<evidence type="ECO:0000256" key="3">
    <source>
        <dbReference type="ARBA" id="ARBA00022801"/>
    </source>
</evidence>
<keyword evidence="3" id="KW-0378">Hydrolase</keyword>
<gene>
    <name evidence="8" type="primary">LOC108630511</name>
</gene>
<evidence type="ECO:0000313" key="8">
    <source>
        <dbReference type="RefSeq" id="XP_017889338.1"/>
    </source>
</evidence>
<dbReference type="InterPro" id="IPR001314">
    <property type="entry name" value="Peptidase_S1A"/>
</dbReference>
<dbReference type="GO" id="GO:0006508">
    <property type="term" value="P:proteolysis"/>
    <property type="evidence" value="ECO:0007669"/>
    <property type="project" value="UniProtKB-KW"/>
</dbReference>
<dbReference type="RefSeq" id="XP_017889338.1">
    <property type="nucleotide sequence ID" value="XM_018033849.1"/>
</dbReference>
<keyword evidence="2" id="KW-0645">Protease</keyword>
<dbReference type="InterPro" id="IPR043504">
    <property type="entry name" value="Peptidase_S1_PA_chymotrypsin"/>
</dbReference>
<dbReference type="InterPro" id="IPR009003">
    <property type="entry name" value="Peptidase_S1_PA"/>
</dbReference>
<protein>
    <submittedName>
        <fullName evidence="8">Trypsin-3-like</fullName>
    </submittedName>
</protein>
<dbReference type="PANTHER" id="PTHR24276:SF91">
    <property type="entry name" value="AT26814P-RELATED"/>
    <property type="match status" value="1"/>
</dbReference>
<dbReference type="InterPro" id="IPR018114">
    <property type="entry name" value="TRYPSIN_HIS"/>
</dbReference>
<evidence type="ECO:0000259" key="6">
    <source>
        <dbReference type="PROSITE" id="PS50240"/>
    </source>
</evidence>
<sequence length="280" mass="31143">MYGQHEINFVEEDAYWTSYGLIGRIVNGSKAELKQFPYQISLRRSYSNQHFCGGSLIDKKFVLTAAHCLVQDDITLQPWTILLVGGQINLNDENGQIRGVDKVYVHPRFVEATLQNDIALLRVKVAFETGPYLNVIPMAAQTPTPGTICQVAGWGYPSEDNKETSNSLMYIDLPLISRERCKKLWEGQTDFPMGMMCAGYEDGHKDACQGDSGGGMICNGVLAGVVSGGYGCARPGYPGIYSDVYYYRDWISENTGSYIRVSSRLAKSKLFNFFFSVLNA</sequence>
<dbReference type="PROSITE" id="PS00134">
    <property type="entry name" value="TRYPSIN_HIS"/>
    <property type="match status" value="1"/>
</dbReference>
<evidence type="ECO:0000313" key="7">
    <source>
        <dbReference type="Proteomes" id="UP000694925"/>
    </source>
</evidence>
<dbReference type="PRINTS" id="PR00722">
    <property type="entry name" value="CHYMOTRYPSIN"/>
</dbReference>
<dbReference type="InterPro" id="IPR050430">
    <property type="entry name" value="Peptidase_S1"/>
</dbReference>
<reference evidence="8" key="1">
    <citation type="submission" date="2025-08" db="UniProtKB">
        <authorList>
            <consortium name="RefSeq"/>
        </authorList>
    </citation>
    <scope>IDENTIFICATION</scope>
    <source>
        <tissue evidence="8">Whole body</tissue>
    </source>
</reference>
<proteinExistence type="inferred from homology"/>
<accession>A0AAJ7JC52</accession>
<evidence type="ECO:0000256" key="4">
    <source>
        <dbReference type="ARBA" id="ARBA00022825"/>
    </source>
</evidence>
<keyword evidence="7" id="KW-1185">Reference proteome</keyword>
<evidence type="ECO:0000256" key="2">
    <source>
        <dbReference type="ARBA" id="ARBA00022670"/>
    </source>
</evidence>
<organism evidence="7 8">
    <name type="scientific">Ceratina calcarata</name>
    <dbReference type="NCBI Taxonomy" id="156304"/>
    <lineage>
        <taxon>Eukaryota</taxon>
        <taxon>Metazoa</taxon>
        <taxon>Ecdysozoa</taxon>
        <taxon>Arthropoda</taxon>
        <taxon>Hexapoda</taxon>
        <taxon>Insecta</taxon>
        <taxon>Pterygota</taxon>
        <taxon>Neoptera</taxon>
        <taxon>Endopterygota</taxon>
        <taxon>Hymenoptera</taxon>
        <taxon>Apocrita</taxon>
        <taxon>Aculeata</taxon>
        <taxon>Apoidea</taxon>
        <taxon>Anthophila</taxon>
        <taxon>Apidae</taxon>
        <taxon>Ceratina</taxon>
        <taxon>Zadontomerus</taxon>
    </lineage>
</organism>
<keyword evidence="5" id="KW-1015">Disulfide bond</keyword>
<comment type="similarity">
    <text evidence="1">Belongs to the peptidase S1 family.</text>
</comment>
<dbReference type="CDD" id="cd00190">
    <property type="entry name" value="Tryp_SPc"/>
    <property type="match status" value="1"/>
</dbReference>
<dbReference type="Proteomes" id="UP000694925">
    <property type="component" value="Unplaced"/>
</dbReference>
<dbReference type="Pfam" id="PF00089">
    <property type="entry name" value="Trypsin"/>
    <property type="match status" value="1"/>
</dbReference>
<dbReference type="PROSITE" id="PS50240">
    <property type="entry name" value="TRYPSIN_DOM"/>
    <property type="match status" value="1"/>
</dbReference>
<evidence type="ECO:0000256" key="1">
    <source>
        <dbReference type="ARBA" id="ARBA00007664"/>
    </source>
</evidence>
<dbReference type="SMART" id="SM00020">
    <property type="entry name" value="Tryp_SPc"/>
    <property type="match status" value="1"/>
</dbReference>
<dbReference type="GO" id="GO:0004252">
    <property type="term" value="F:serine-type endopeptidase activity"/>
    <property type="evidence" value="ECO:0007669"/>
    <property type="project" value="InterPro"/>
</dbReference>
<dbReference type="GeneID" id="108630511"/>
<dbReference type="PANTHER" id="PTHR24276">
    <property type="entry name" value="POLYSERASE-RELATED"/>
    <property type="match status" value="1"/>
</dbReference>
<dbReference type="InterPro" id="IPR001254">
    <property type="entry name" value="Trypsin_dom"/>
</dbReference>
<dbReference type="SUPFAM" id="SSF50494">
    <property type="entry name" value="Trypsin-like serine proteases"/>
    <property type="match status" value="1"/>
</dbReference>
<evidence type="ECO:0000256" key="5">
    <source>
        <dbReference type="ARBA" id="ARBA00023157"/>
    </source>
</evidence>
<dbReference type="Gene3D" id="2.40.10.10">
    <property type="entry name" value="Trypsin-like serine proteases"/>
    <property type="match status" value="1"/>
</dbReference>
<keyword evidence="4" id="KW-0720">Serine protease</keyword>
<name>A0AAJ7JC52_9HYME</name>
<dbReference type="FunFam" id="2.40.10.10:FF:000034">
    <property type="entry name" value="Eupolytin"/>
    <property type="match status" value="1"/>
</dbReference>
<dbReference type="KEGG" id="ccal:108630511"/>
<feature type="domain" description="Peptidase S1" evidence="6">
    <location>
        <begin position="25"/>
        <end position="256"/>
    </location>
</feature>
<dbReference type="AlphaFoldDB" id="A0AAJ7JC52"/>